<keyword evidence="2" id="KW-1185">Reference proteome</keyword>
<accession>A0A3A5M4K4</accession>
<protein>
    <submittedName>
        <fullName evidence="1">Uncharacterized protein</fullName>
    </submittedName>
</protein>
<organism evidence="1 2">
    <name type="scientific">Arthrobacter cheniae</name>
    <dbReference type="NCBI Taxonomy" id="1258888"/>
    <lineage>
        <taxon>Bacteria</taxon>
        <taxon>Bacillati</taxon>
        <taxon>Actinomycetota</taxon>
        <taxon>Actinomycetes</taxon>
        <taxon>Micrococcales</taxon>
        <taxon>Micrococcaceae</taxon>
        <taxon>Arthrobacter</taxon>
    </lineage>
</organism>
<name>A0A3A5M4K4_9MICC</name>
<reference evidence="1 2" key="1">
    <citation type="submission" date="2018-09" db="EMBL/GenBank/DDBJ databases">
        <title>Novel species of Arthrobacter.</title>
        <authorList>
            <person name="Liu Q."/>
            <person name="Xin Y.-H."/>
        </authorList>
    </citation>
    <scope>NUCLEOTIDE SEQUENCE [LARGE SCALE GENOMIC DNA]</scope>
    <source>
        <strain evidence="1 2">Hz2</strain>
    </source>
</reference>
<proteinExistence type="predicted"/>
<evidence type="ECO:0000313" key="1">
    <source>
        <dbReference type="EMBL" id="RJT78474.1"/>
    </source>
</evidence>
<dbReference type="AlphaFoldDB" id="A0A3A5M4K4"/>
<evidence type="ECO:0000313" key="2">
    <source>
        <dbReference type="Proteomes" id="UP000272560"/>
    </source>
</evidence>
<gene>
    <name evidence="1" type="ORF">D6T63_13315</name>
</gene>
<sequence>MTITITGFARVDKATSYTLTLSESGTNSAPTTMHLTATQTTATIRQTTTPSASGRFTLNLTARVGTWVSNTSLTQTLTCP</sequence>
<dbReference type="Proteomes" id="UP000272560">
    <property type="component" value="Unassembled WGS sequence"/>
</dbReference>
<dbReference type="EMBL" id="QZVT01000006">
    <property type="protein sequence ID" value="RJT78474.1"/>
    <property type="molecule type" value="Genomic_DNA"/>
</dbReference>
<comment type="caution">
    <text evidence="1">The sequence shown here is derived from an EMBL/GenBank/DDBJ whole genome shotgun (WGS) entry which is preliminary data.</text>
</comment>